<name>A0AA38UBG9_9ASTR</name>
<feature type="domain" description="Integrase catalytic" evidence="5">
    <location>
        <begin position="237"/>
        <end position="415"/>
    </location>
</feature>
<dbReference type="SUPFAM" id="SSF57756">
    <property type="entry name" value="Retrovirus zinc finger-like domains"/>
    <property type="match status" value="1"/>
</dbReference>
<keyword evidence="2" id="KW-0863">Zinc-finger</keyword>
<keyword evidence="1" id="KW-0378">Hydrolase</keyword>
<keyword evidence="1" id="KW-0645">Protease</keyword>
<keyword evidence="2" id="KW-0862">Zinc</keyword>
<dbReference type="GO" id="GO:0008233">
    <property type="term" value="F:peptidase activity"/>
    <property type="evidence" value="ECO:0007669"/>
    <property type="project" value="UniProtKB-KW"/>
</dbReference>
<dbReference type="GO" id="GO:0015074">
    <property type="term" value="P:DNA integration"/>
    <property type="evidence" value="ECO:0007669"/>
    <property type="project" value="InterPro"/>
</dbReference>
<dbReference type="InterPro" id="IPR054722">
    <property type="entry name" value="PolX-like_BBD"/>
</dbReference>
<dbReference type="AlphaFoldDB" id="A0AA38UBG9"/>
<dbReference type="InterPro" id="IPR001878">
    <property type="entry name" value="Znf_CCHC"/>
</dbReference>
<comment type="caution">
    <text evidence="6">The sequence shown here is derived from an EMBL/GenBank/DDBJ whole genome shotgun (WGS) entry which is preliminary data.</text>
</comment>
<dbReference type="InterPro" id="IPR036875">
    <property type="entry name" value="Znf_CCHC_sf"/>
</dbReference>
<evidence type="ECO:0000259" key="4">
    <source>
        <dbReference type="PROSITE" id="PS50158"/>
    </source>
</evidence>
<dbReference type="SUPFAM" id="SSF53098">
    <property type="entry name" value="Ribonuclease H-like"/>
    <property type="match status" value="1"/>
</dbReference>
<dbReference type="PANTHER" id="PTHR42648">
    <property type="entry name" value="TRANSPOSASE, PUTATIVE-RELATED"/>
    <property type="match status" value="1"/>
</dbReference>
<proteinExistence type="predicted"/>
<feature type="compositionally biased region" description="Basic residues" evidence="3">
    <location>
        <begin position="142"/>
        <end position="153"/>
    </location>
</feature>
<dbReference type="PROSITE" id="PS50994">
    <property type="entry name" value="INTEGRASE"/>
    <property type="match status" value="1"/>
</dbReference>
<dbReference type="Pfam" id="PF22936">
    <property type="entry name" value="Pol_BBD"/>
    <property type="match status" value="1"/>
</dbReference>
<sequence>MVQDIVKLDSFNGTNDTRWAEKVKFLLLLMNVFHVMDENLTPIPENPIPEAGKTVDPKVIADLEKQRLLRKEQEDLACGHIKNVLSDRLYDLYVPITPVNCGKPWKKKYKAHEEGSRRRHVTGIRKAKAHANVHSVQASGKGKGKFKSVRPTKKWNLGPQKKAFKRHGQPLGQGNLKRNGKCHVCGETGHYARECKQRKEIHGKQVSTANGAKANIVECGDILLHFTSYRAIRLQSVLHVPTISKNLLSDDPEDSVGGPNEGNMVLVYEELGSGSSYDSIFVCGSSDDFVFPNNSKDQAFEAFKVYKAEVENQKEKRIKIIRSDRGGEYFNHEFDIFCEENGIKHERTSLFTPQQNGLDVRKKRTLVEMVNCMLNQSGLPTNLWGEALLTACHIHNRITSRVIPTSPYELWKGRKPDLDYFKVWGCVAYYRTPDPKRS</sequence>
<evidence type="ECO:0000256" key="3">
    <source>
        <dbReference type="SAM" id="MobiDB-lite"/>
    </source>
</evidence>
<dbReference type="Proteomes" id="UP001172457">
    <property type="component" value="Chromosome 1"/>
</dbReference>
<reference evidence="6" key="1">
    <citation type="submission" date="2023-03" db="EMBL/GenBank/DDBJ databases">
        <title>Chromosome-scale reference genome and RAD-based genetic map of yellow starthistle (Centaurea solstitialis) reveal putative structural variation and QTLs associated with invader traits.</title>
        <authorList>
            <person name="Reatini B."/>
            <person name="Cang F.A."/>
            <person name="Jiang Q."/>
            <person name="Mckibben M.T.W."/>
            <person name="Barker M.S."/>
            <person name="Rieseberg L.H."/>
            <person name="Dlugosch K.M."/>
        </authorList>
    </citation>
    <scope>NUCLEOTIDE SEQUENCE</scope>
    <source>
        <strain evidence="6">CAN-66</strain>
        <tissue evidence="6">Leaf</tissue>
    </source>
</reference>
<keyword evidence="2" id="KW-0479">Metal-binding</keyword>
<dbReference type="InterPro" id="IPR001584">
    <property type="entry name" value="Integrase_cat-core"/>
</dbReference>
<keyword evidence="7" id="KW-1185">Reference proteome</keyword>
<evidence type="ECO:0000256" key="1">
    <source>
        <dbReference type="ARBA" id="ARBA00022670"/>
    </source>
</evidence>
<dbReference type="InterPro" id="IPR039537">
    <property type="entry name" value="Retrotran_Ty1/copia-like"/>
</dbReference>
<dbReference type="Pfam" id="PF00098">
    <property type="entry name" value="zf-CCHC"/>
    <property type="match status" value="1"/>
</dbReference>
<dbReference type="PANTHER" id="PTHR42648:SF20">
    <property type="entry name" value="RNA-DIRECTED DNA POLYMERASE"/>
    <property type="match status" value="1"/>
</dbReference>
<dbReference type="GO" id="GO:0008270">
    <property type="term" value="F:zinc ion binding"/>
    <property type="evidence" value="ECO:0007669"/>
    <property type="project" value="UniProtKB-KW"/>
</dbReference>
<protein>
    <submittedName>
        <fullName evidence="6">Uncharacterized protein</fullName>
    </submittedName>
</protein>
<gene>
    <name evidence="6" type="ORF">OSB04_002539</name>
</gene>
<dbReference type="Gene3D" id="3.30.420.10">
    <property type="entry name" value="Ribonuclease H-like superfamily/Ribonuclease H"/>
    <property type="match status" value="1"/>
</dbReference>
<evidence type="ECO:0000256" key="2">
    <source>
        <dbReference type="PROSITE-ProRule" id="PRU00047"/>
    </source>
</evidence>
<evidence type="ECO:0000313" key="7">
    <source>
        <dbReference type="Proteomes" id="UP001172457"/>
    </source>
</evidence>
<dbReference type="Gene3D" id="4.10.60.10">
    <property type="entry name" value="Zinc finger, CCHC-type"/>
    <property type="match status" value="1"/>
</dbReference>
<dbReference type="PROSITE" id="PS50158">
    <property type="entry name" value="ZF_CCHC"/>
    <property type="match status" value="1"/>
</dbReference>
<evidence type="ECO:0000313" key="6">
    <source>
        <dbReference type="EMBL" id="KAJ9566573.1"/>
    </source>
</evidence>
<dbReference type="GO" id="GO:0006508">
    <property type="term" value="P:proteolysis"/>
    <property type="evidence" value="ECO:0007669"/>
    <property type="project" value="UniProtKB-KW"/>
</dbReference>
<dbReference type="InterPro" id="IPR012337">
    <property type="entry name" value="RNaseH-like_sf"/>
</dbReference>
<dbReference type="SMART" id="SM00343">
    <property type="entry name" value="ZnF_C2HC"/>
    <property type="match status" value="1"/>
</dbReference>
<dbReference type="InterPro" id="IPR036397">
    <property type="entry name" value="RNaseH_sf"/>
</dbReference>
<accession>A0AA38UBG9</accession>
<organism evidence="6 7">
    <name type="scientific">Centaurea solstitialis</name>
    <name type="common">yellow star-thistle</name>
    <dbReference type="NCBI Taxonomy" id="347529"/>
    <lineage>
        <taxon>Eukaryota</taxon>
        <taxon>Viridiplantae</taxon>
        <taxon>Streptophyta</taxon>
        <taxon>Embryophyta</taxon>
        <taxon>Tracheophyta</taxon>
        <taxon>Spermatophyta</taxon>
        <taxon>Magnoliopsida</taxon>
        <taxon>eudicotyledons</taxon>
        <taxon>Gunneridae</taxon>
        <taxon>Pentapetalae</taxon>
        <taxon>asterids</taxon>
        <taxon>campanulids</taxon>
        <taxon>Asterales</taxon>
        <taxon>Asteraceae</taxon>
        <taxon>Carduoideae</taxon>
        <taxon>Cardueae</taxon>
        <taxon>Centaureinae</taxon>
        <taxon>Centaurea</taxon>
    </lineage>
</organism>
<feature type="domain" description="CCHC-type" evidence="4">
    <location>
        <begin position="181"/>
        <end position="197"/>
    </location>
</feature>
<feature type="region of interest" description="Disordered" evidence="3">
    <location>
        <begin position="128"/>
        <end position="153"/>
    </location>
</feature>
<evidence type="ECO:0000259" key="5">
    <source>
        <dbReference type="PROSITE" id="PS50994"/>
    </source>
</evidence>
<dbReference type="GO" id="GO:0003676">
    <property type="term" value="F:nucleic acid binding"/>
    <property type="evidence" value="ECO:0007669"/>
    <property type="project" value="InterPro"/>
</dbReference>
<dbReference type="EMBL" id="JARYMX010000001">
    <property type="protein sequence ID" value="KAJ9566573.1"/>
    <property type="molecule type" value="Genomic_DNA"/>
</dbReference>